<sequence>MDGVYYSDGCETIACMINRDTENKDWRVAPLVNIKYMLTFQTKS</sequence>
<reference evidence="1 2" key="1">
    <citation type="journal article" date="2017" name="BMC Genomics">
        <title>Comparative genomic and phylogenomic analyses of the Bifidobacteriaceae family.</title>
        <authorList>
            <person name="Lugli G.A."/>
            <person name="Milani C."/>
            <person name="Turroni F."/>
            <person name="Duranti S."/>
            <person name="Mancabelli L."/>
            <person name="Mangifesta M."/>
            <person name="Ferrario C."/>
            <person name="Modesto M."/>
            <person name="Mattarelli P."/>
            <person name="Jiri K."/>
            <person name="van Sinderen D."/>
            <person name="Ventura M."/>
        </authorList>
    </citation>
    <scope>NUCLEOTIDE SEQUENCE [LARGE SCALE GENOMIC DNA]</scope>
    <source>
        <strain evidence="1 2">DSM 24762</strain>
    </source>
</reference>
<comment type="caution">
    <text evidence="1">The sequence shown here is derived from an EMBL/GenBank/DDBJ whole genome shotgun (WGS) entry which is preliminary data.</text>
</comment>
<evidence type="ECO:0000313" key="1">
    <source>
        <dbReference type="EMBL" id="OZG53664.1"/>
    </source>
</evidence>
<dbReference type="AlphaFoldDB" id="A0A261F3H4"/>
<proteinExistence type="predicted"/>
<evidence type="ECO:0000313" key="2">
    <source>
        <dbReference type="Proteomes" id="UP000243657"/>
    </source>
</evidence>
<dbReference type="EMBL" id="MWWT01000008">
    <property type="protein sequence ID" value="OZG53664.1"/>
    <property type="molecule type" value="Genomic_DNA"/>
</dbReference>
<accession>A0A261F3H4</accession>
<name>A0A261F3H4_9BIFI</name>
<dbReference type="Proteomes" id="UP000243657">
    <property type="component" value="Unassembled WGS sequence"/>
</dbReference>
<organism evidence="1 2">
    <name type="scientific">Alloscardovia macacae</name>
    <dbReference type="NCBI Taxonomy" id="1160091"/>
    <lineage>
        <taxon>Bacteria</taxon>
        <taxon>Bacillati</taxon>
        <taxon>Actinomycetota</taxon>
        <taxon>Actinomycetes</taxon>
        <taxon>Bifidobacteriales</taxon>
        <taxon>Bifidobacteriaceae</taxon>
        <taxon>Alloscardovia</taxon>
    </lineage>
</organism>
<gene>
    <name evidence="1" type="ORF">ALMA_1229</name>
</gene>
<protein>
    <submittedName>
        <fullName evidence="1">Uncharacterized protein</fullName>
    </submittedName>
</protein>
<keyword evidence="2" id="KW-1185">Reference proteome</keyword>